<dbReference type="NCBIfam" id="NF038119">
    <property type="entry name" value="PEP_CTERM_MHFG"/>
    <property type="match status" value="1"/>
</dbReference>
<dbReference type="EMBL" id="CP097636">
    <property type="protein sequence ID" value="URI10355.1"/>
    <property type="molecule type" value="Genomic_DNA"/>
</dbReference>
<evidence type="ECO:0000313" key="3">
    <source>
        <dbReference type="EMBL" id="URI10355.1"/>
    </source>
</evidence>
<dbReference type="Pfam" id="PF07589">
    <property type="entry name" value="PEP-CTERM"/>
    <property type="match status" value="1"/>
</dbReference>
<evidence type="ECO:0000259" key="2">
    <source>
        <dbReference type="Pfam" id="PF07589"/>
    </source>
</evidence>
<dbReference type="Proteomes" id="UP001056201">
    <property type="component" value="Chromosome 2"/>
</dbReference>
<sequence>MKHSLIIWSITASLLGSALSVHAAVGQTTAAKPAKAVSAAPARLQQCSWDKPGHNPYMGDFSSAVDRYTDIAPAVRERLKQRIAARQYDEMVSIRRDSIVGKDVYSSAIRDMHFGNGSVCSTVSRNKWAADAEERGLVYCESGECILVPTVCRNVSRISRAGGATGAAAAGPGELAFDPPAAGEPVAAAPDALESLPPTGAGTPAVGLAAVPAVSPGLLGPIAGNPGGGQPVLGGPISIPSAPVLPSGSLPTVPVVPPPVPEPGTWALMLGGIALLALLRQRRLAVQPVRTGRRG</sequence>
<feature type="chain" id="PRO_5046958118" evidence="1">
    <location>
        <begin position="24"/>
        <end position="295"/>
    </location>
</feature>
<dbReference type="NCBIfam" id="TIGR02595">
    <property type="entry name" value="PEP_CTERM"/>
    <property type="match status" value="1"/>
</dbReference>
<dbReference type="RefSeq" id="WP_250198559.1">
    <property type="nucleotide sequence ID" value="NZ_CP097636.1"/>
</dbReference>
<accession>A0ABY4SGB6</accession>
<dbReference type="InterPro" id="IPR013424">
    <property type="entry name" value="Ice-binding_C"/>
</dbReference>
<keyword evidence="4" id="KW-1185">Reference proteome</keyword>
<reference evidence="3" key="1">
    <citation type="submission" date="2022-05" db="EMBL/GenBank/DDBJ databases">
        <title>An RpoN-dependent PEP-CTERM gene is involved in floc formation of an Aquincola tertiaricarbonis strain.</title>
        <authorList>
            <person name="Qiu D."/>
            <person name="Xia M."/>
        </authorList>
    </citation>
    <scope>NUCLEOTIDE SEQUENCE</scope>
    <source>
        <strain evidence="3">RN12</strain>
    </source>
</reference>
<organism evidence="3 4">
    <name type="scientific">Aquincola tertiaricarbonis</name>
    <dbReference type="NCBI Taxonomy" id="391953"/>
    <lineage>
        <taxon>Bacteria</taxon>
        <taxon>Pseudomonadati</taxon>
        <taxon>Pseudomonadota</taxon>
        <taxon>Betaproteobacteria</taxon>
        <taxon>Burkholderiales</taxon>
        <taxon>Sphaerotilaceae</taxon>
        <taxon>Aquincola</taxon>
    </lineage>
</organism>
<proteinExistence type="predicted"/>
<name>A0ABY4SGB6_AQUTE</name>
<gene>
    <name evidence="3" type="ORF">MW290_15170</name>
</gene>
<keyword evidence="1" id="KW-0732">Signal</keyword>
<protein>
    <submittedName>
        <fullName evidence="3">MHFG family PEP-CTERM protein</fullName>
    </submittedName>
</protein>
<feature type="signal peptide" evidence="1">
    <location>
        <begin position="1"/>
        <end position="23"/>
    </location>
</feature>
<evidence type="ECO:0000313" key="4">
    <source>
        <dbReference type="Proteomes" id="UP001056201"/>
    </source>
</evidence>
<evidence type="ECO:0000256" key="1">
    <source>
        <dbReference type="SAM" id="SignalP"/>
    </source>
</evidence>
<feature type="domain" description="Ice-binding protein C-terminal" evidence="2">
    <location>
        <begin position="259"/>
        <end position="283"/>
    </location>
</feature>